<keyword evidence="1" id="KW-0732">Signal</keyword>
<dbReference type="EMBL" id="GADI01005012">
    <property type="protein sequence ID" value="JAA68796.1"/>
    <property type="molecule type" value="mRNA"/>
</dbReference>
<feature type="chain" id="PRO_5005517352" evidence="1">
    <location>
        <begin position="29"/>
        <end position="110"/>
    </location>
</feature>
<sequence length="110" mass="12344">MRGCFKLVWDINVIVLSTLLEFSPLAVGGTPDVRQDFLRHAQIHPQVLGHGRSRRDVSTLKHSNHKDGLRVAFTAFGKPYTLDLRMTKDLLPLSYLKSTTGTGVTWWSAP</sequence>
<protein>
    <submittedName>
        <fullName evidence="2">Putative zinc metalloproteinase</fullName>
    </submittedName>
</protein>
<evidence type="ECO:0000313" key="2">
    <source>
        <dbReference type="EMBL" id="JAA68796.1"/>
    </source>
</evidence>
<evidence type="ECO:0000256" key="1">
    <source>
        <dbReference type="SAM" id="SignalP"/>
    </source>
</evidence>
<dbReference type="AlphaFoldDB" id="A0A0K8RCJ3"/>
<proteinExistence type="evidence at transcript level"/>
<accession>A0A0K8RCJ3</accession>
<name>A0A0K8RCJ3_IXORI</name>
<reference evidence="2" key="1">
    <citation type="submission" date="2012-12" db="EMBL/GenBank/DDBJ databases">
        <title>Identification and characterization of a phenylalanine ammonia-lyase gene family in Isatis indigotica Fort.</title>
        <authorList>
            <person name="Liu Q."/>
            <person name="Chen J."/>
            <person name="Zhou X."/>
            <person name="Di P."/>
            <person name="Xiao Y."/>
            <person name="Xuan H."/>
            <person name="Zhang L."/>
            <person name="Chen W."/>
        </authorList>
    </citation>
    <scope>NUCLEOTIDE SEQUENCE</scope>
    <source>
        <tissue evidence="2">Salivary gland</tissue>
    </source>
</reference>
<organism evidence="2">
    <name type="scientific">Ixodes ricinus</name>
    <name type="common">Common tick</name>
    <name type="synonym">Acarus ricinus</name>
    <dbReference type="NCBI Taxonomy" id="34613"/>
    <lineage>
        <taxon>Eukaryota</taxon>
        <taxon>Metazoa</taxon>
        <taxon>Ecdysozoa</taxon>
        <taxon>Arthropoda</taxon>
        <taxon>Chelicerata</taxon>
        <taxon>Arachnida</taxon>
        <taxon>Acari</taxon>
        <taxon>Parasitiformes</taxon>
        <taxon>Ixodida</taxon>
        <taxon>Ixodoidea</taxon>
        <taxon>Ixodidae</taxon>
        <taxon>Ixodinae</taxon>
        <taxon>Ixodes</taxon>
    </lineage>
</organism>
<feature type="signal peptide" evidence="1">
    <location>
        <begin position="1"/>
        <end position="28"/>
    </location>
</feature>